<evidence type="ECO:0000259" key="10">
    <source>
        <dbReference type="Pfam" id="PF02108"/>
    </source>
</evidence>
<evidence type="ECO:0000313" key="12">
    <source>
        <dbReference type="Proteomes" id="UP000588051"/>
    </source>
</evidence>
<dbReference type="GO" id="GO:0044781">
    <property type="term" value="P:bacterial-type flagellum organization"/>
    <property type="evidence" value="ECO:0007669"/>
    <property type="project" value="UniProtKB-KW"/>
</dbReference>
<keyword evidence="6" id="KW-0963">Cytoplasm</keyword>
<evidence type="ECO:0000256" key="1">
    <source>
        <dbReference type="ARBA" id="ARBA00003041"/>
    </source>
</evidence>
<dbReference type="PRINTS" id="PR01003">
    <property type="entry name" value="FLGFLIH"/>
</dbReference>
<comment type="caution">
    <text evidence="11">The sequence shown here is derived from an EMBL/GenBank/DDBJ whole genome shotgun (WGS) entry which is preliminary data.</text>
</comment>
<keyword evidence="7" id="KW-1005">Bacterial flagellum biogenesis</keyword>
<dbReference type="Pfam" id="PF02108">
    <property type="entry name" value="FliH"/>
    <property type="match status" value="1"/>
</dbReference>
<protein>
    <recommendedName>
        <fullName evidence="4">Flagellar assembly protein FliH</fullName>
    </recommendedName>
</protein>
<dbReference type="RefSeq" id="WP_176803777.1">
    <property type="nucleotide sequence ID" value="NZ_JABXYJ010000005.1"/>
</dbReference>
<comment type="similarity">
    <text evidence="3">Belongs to the FliH family.</text>
</comment>
<accession>A0A850QCU5</accession>
<keyword evidence="8" id="KW-0653">Protein transport</keyword>
<feature type="domain" description="Flagellar assembly protein FliH/Type III secretion system HrpE" evidence="10">
    <location>
        <begin position="93"/>
        <end position="217"/>
    </location>
</feature>
<gene>
    <name evidence="11" type="ORF">HV832_10460</name>
</gene>
<dbReference type="GO" id="GO:0071973">
    <property type="term" value="P:bacterial-type flagellum-dependent cell motility"/>
    <property type="evidence" value="ECO:0007669"/>
    <property type="project" value="InterPro"/>
</dbReference>
<proteinExistence type="inferred from homology"/>
<evidence type="ECO:0000256" key="3">
    <source>
        <dbReference type="ARBA" id="ARBA00006602"/>
    </source>
</evidence>
<dbReference type="InterPro" id="IPR018035">
    <property type="entry name" value="Flagellar_FliH/T3SS_HrpE"/>
</dbReference>
<evidence type="ECO:0000256" key="7">
    <source>
        <dbReference type="ARBA" id="ARBA00022795"/>
    </source>
</evidence>
<comment type="function">
    <text evidence="1">Needed for flagellar regrowth and assembly.</text>
</comment>
<dbReference type="InterPro" id="IPR000563">
    <property type="entry name" value="Flag_FliH"/>
</dbReference>
<dbReference type="AlphaFoldDB" id="A0A850QCU5"/>
<dbReference type="GO" id="GO:0003774">
    <property type="term" value="F:cytoskeletal motor activity"/>
    <property type="evidence" value="ECO:0007669"/>
    <property type="project" value="InterPro"/>
</dbReference>
<evidence type="ECO:0000256" key="6">
    <source>
        <dbReference type="ARBA" id="ARBA00022490"/>
    </source>
</evidence>
<evidence type="ECO:0000313" key="11">
    <source>
        <dbReference type="EMBL" id="NVO78252.1"/>
    </source>
</evidence>
<keyword evidence="11" id="KW-0966">Cell projection</keyword>
<dbReference type="PANTHER" id="PTHR34982">
    <property type="entry name" value="YOP PROTEINS TRANSLOCATION PROTEIN L"/>
    <property type="match status" value="1"/>
</dbReference>
<dbReference type="GO" id="GO:0015031">
    <property type="term" value="P:protein transport"/>
    <property type="evidence" value="ECO:0007669"/>
    <property type="project" value="UniProtKB-KW"/>
</dbReference>
<evidence type="ECO:0000256" key="2">
    <source>
        <dbReference type="ARBA" id="ARBA00004496"/>
    </source>
</evidence>
<dbReference type="EMBL" id="JABXYJ010000005">
    <property type="protein sequence ID" value="NVO78252.1"/>
    <property type="molecule type" value="Genomic_DNA"/>
</dbReference>
<dbReference type="PANTHER" id="PTHR34982:SF1">
    <property type="entry name" value="FLAGELLAR ASSEMBLY PROTEIN FLIH"/>
    <property type="match status" value="1"/>
</dbReference>
<dbReference type="Proteomes" id="UP000588051">
    <property type="component" value="Unassembled WGS sequence"/>
</dbReference>
<evidence type="ECO:0000256" key="5">
    <source>
        <dbReference type="ARBA" id="ARBA00022448"/>
    </source>
</evidence>
<dbReference type="GO" id="GO:0009288">
    <property type="term" value="C:bacterial-type flagellum"/>
    <property type="evidence" value="ECO:0007669"/>
    <property type="project" value="InterPro"/>
</dbReference>
<keyword evidence="11" id="KW-0282">Flagellum</keyword>
<comment type="subcellular location">
    <subcellularLocation>
        <location evidence="2">Cytoplasm</location>
    </subcellularLocation>
</comment>
<keyword evidence="5" id="KW-0813">Transport</keyword>
<keyword evidence="11" id="KW-0969">Cilium</keyword>
<evidence type="ECO:0000256" key="8">
    <source>
        <dbReference type="ARBA" id="ARBA00022927"/>
    </source>
</evidence>
<dbReference type="InterPro" id="IPR051472">
    <property type="entry name" value="T3SS_Stator/FliH"/>
</dbReference>
<sequence length="226" mass="25209">MSDALQKRDVSAYQRWEMASFGETRPSRLKEMTPPPPAPIVVPVISEAEARQIRENAHQEGYAQGYQEAYERGLREGQEAGLTEVRENMHPDIQSLRELAVNFSAEVQHAGKNTGKELLALAINLAENIIKIKIENDESVILPIVEDAISQLTTVSLPAQIFLHPADAAIIRNAIGESLQANGWRITEDTQLKRGDCRLETAQNIIDASVETRWSKLISAMRTRTL</sequence>
<organism evidence="11 12">
    <name type="scientific">Undibacterium oligocarboniphilum</name>
    <dbReference type="NCBI Taxonomy" id="666702"/>
    <lineage>
        <taxon>Bacteria</taxon>
        <taxon>Pseudomonadati</taxon>
        <taxon>Pseudomonadota</taxon>
        <taxon>Betaproteobacteria</taxon>
        <taxon>Burkholderiales</taxon>
        <taxon>Oxalobacteraceae</taxon>
        <taxon>Undibacterium</taxon>
    </lineage>
</organism>
<reference evidence="11 12" key="1">
    <citation type="submission" date="2020-06" db="EMBL/GenBank/DDBJ databases">
        <authorList>
            <person name="Qiu C."/>
            <person name="Liu Z."/>
        </authorList>
    </citation>
    <scope>NUCLEOTIDE SEQUENCE [LARGE SCALE GENOMIC DNA]</scope>
    <source>
        <strain evidence="11 12">EM 1</strain>
    </source>
</reference>
<evidence type="ECO:0000256" key="9">
    <source>
        <dbReference type="ARBA" id="ARBA00023225"/>
    </source>
</evidence>
<dbReference type="GO" id="GO:0005829">
    <property type="term" value="C:cytosol"/>
    <property type="evidence" value="ECO:0007669"/>
    <property type="project" value="TreeGrafter"/>
</dbReference>
<name>A0A850QCU5_9BURK</name>
<keyword evidence="12" id="KW-1185">Reference proteome</keyword>
<evidence type="ECO:0000256" key="4">
    <source>
        <dbReference type="ARBA" id="ARBA00016507"/>
    </source>
</evidence>
<keyword evidence="9" id="KW-1006">Bacterial flagellum protein export</keyword>